<evidence type="ECO:0000313" key="2">
    <source>
        <dbReference type="Proteomes" id="UP000529310"/>
    </source>
</evidence>
<dbReference type="AlphaFoldDB" id="A0A7W4V358"/>
<protein>
    <recommendedName>
        <fullName evidence="3">Peroxide stress protein YaaA</fullName>
    </recommendedName>
</protein>
<dbReference type="EMBL" id="JACHWQ010000004">
    <property type="protein sequence ID" value="MBB2975990.1"/>
    <property type="molecule type" value="Genomic_DNA"/>
</dbReference>
<organism evidence="1 2">
    <name type="scientific">Microbacterium endophyticum</name>
    <dbReference type="NCBI Taxonomy" id="1526412"/>
    <lineage>
        <taxon>Bacteria</taxon>
        <taxon>Bacillati</taxon>
        <taxon>Actinomycetota</taxon>
        <taxon>Actinomycetes</taxon>
        <taxon>Micrococcales</taxon>
        <taxon>Microbacteriaceae</taxon>
        <taxon>Microbacterium</taxon>
    </lineage>
</organism>
<dbReference type="GO" id="GO:0033194">
    <property type="term" value="P:response to hydroperoxide"/>
    <property type="evidence" value="ECO:0007669"/>
    <property type="project" value="TreeGrafter"/>
</dbReference>
<dbReference type="InterPro" id="IPR005583">
    <property type="entry name" value="YaaA"/>
</dbReference>
<comment type="caution">
    <text evidence="1">The sequence shown here is derived from an EMBL/GenBank/DDBJ whole genome shotgun (WGS) entry which is preliminary data.</text>
</comment>
<accession>A0A7W4V358</accession>
<dbReference type="PANTHER" id="PTHR30283">
    <property type="entry name" value="PEROXIDE STRESS RESPONSE PROTEIN YAAA"/>
    <property type="match status" value="1"/>
</dbReference>
<proteinExistence type="predicted"/>
<dbReference type="PANTHER" id="PTHR30283:SF4">
    <property type="entry name" value="PEROXIDE STRESS RESISTANCE PROTEIN YAAA"/>
    <property type="match status" value="1"/>
</dbReference>
<reference evidence="1 2" key="1">
    <citation type="submission" date="2020-08" db="EMBL/GenBank/DDBJ databases">
        <title>Sequencing the genomes of 1000 actinobacteria strains.</title>
        <authorList>
            <person name="Klenk H.-P."/>
        </authorList>
    </citation>
    <scope>NUCLEOTIDE SEQUENCE [LARGE SCALE GENOMIC DNA]</scope>
    <source>
        <strain evidence="1 2">DSM 27099</strain>
    </source>
</reference>
<gene>
    <name evidence="1" type="ORF">FHX49_001560</name>
</gene>
<dbReference type="RefSeq" id="WP_165138908.1">
    <property type="nucleotide sequence ID" value="NZ_CP049255.1"/>
</dbReference>
<dbReference type="Proteomes" id="UP000529310">
    <property type="component" value="Unassembled WGS sequence"/>
</dbReference>
<keyword evidence="2" id="KW-1185">Reference proteome</keyword>
<sequence>MMILLPPSETKRPGGVAEPLSLASLAFAKLTPVRMNVLDALVTLSSSPDAAARVLKLSARQRSEIVVNADVYVSPTMPAIDRYTGVLYDALGTHDLDDSARRWLGDNVVIHTAPLGLVRALDPIPAYRLGAAASLPGIASLRKTWADPVSDALVAAAPPFILDLRSQAYVALGPTPLTTPSVYVRVVVTSDDGAVRALNHFNKHAKGAFVRALAKAQPALDSLDTLLNWALGAGFDVRECGDGSWDLAVS</sequence>
<evidence type="ECO:0008006" key="3">
    <source>
        <dbReference type="Google" id="ProtNLM"/>
    </source>
</evidence>
<dbReference type="Pfam" id="PF03883">
    <property type="entry name" value="H2O2_YaaD"/>
    <property type="match status" value="1"/>
</dbReference>
<dbReference type="GO" id="GO:0005829">
    <property type="term" value="C:cytosol"/>
    <property type="evidence" value="ECO:0007669"/>
    <property type="project" value="TreeGrafter"/>
</dbReference>
<name>A0A7W4V358_9MICO</name>
<evidence type="ECO:0000313" key="1">
    <source>
        <dbReference type="EMBL" id="MBB2975990.1"/>
    </source>
</evidence>